<dbReference type="EMBL" id="NIVC01000046">
    <property type="protein sequence ID" value="PAA92552.1"/>
    <property type="molecule type" value="Genomic_DNA"/>
</dbReference>
<dbReference type="SUPFAM" id="SSF54236">
    <property type="entry name" value="Ubiquitin-like"/>
    <property type="match status" value="1"/>
</dbReference>
<name>A0A267H4R4_9PLAT</name>
<dbReference type="AlphaFoldDB" id="A0A267H4R4"/>
<dbReference type="OrthoDB" id="1043111at2759"/>
<organism evidence="2 3">
    <name type="scientific">Macrostomum lignano</name>
    <dbReference type="NCBI Taxonomy" id="282301"/>
    <lineage>
        <taxon>Eukaryota</taxon>
        <taxon>Metazoa</taxon>
        <taxon>Spiralia</taxon>
        <taxon>Lophotrochozoa</taxon>
        <taxon>Platyhelminthes</taxon>
        <taxon>Rhabditophora</taxon>
        <taxon>Macrostomorpha</taxon>
        <taxon>Macrostomida</taxon>
        <taxon>Macrostomidae</taxon>
        <taxon>Macrostomum</taxon>
    </lineage>
</organism>
<feature type="non-terminal residue" evidence="2">
    <location>
        <position position="1"/>
    </location>
</feature>
<dbReference type="InterPro" id="IPR039540">
    <property type="entry name" value="UBL3-like_ubiquitin_dom"/>
</dbReference>
<gene>
    <name evidence="2" type="ORF">BOX15_Mlig031921g2</name>
</gene>
<protein>
    <recommendedName>
        <fullName evidence="1">UBL3-like ubiquitin domain-containing protein</fullName>
    </recommendedName>
</protein>
<feature type="domain" description="UBL3-like ubiquitin" evidence="1">
    <location>
        <begin position="39"/>
        <end position="145"/>
    </location>
</feature>
<keyword evidence="3" id="KW-1185">Reference proteome</keyword>
<dbReference type="Gene3D" id="3.10.20.90">
    <property type="entry name" value="Phosphatidylinositol 3-kinase Catalytic Subunit, Chain A, domain 1"/>
    <property type="match status" value="1"/>
</dbReference>
<accession>A0A267H4R4</accession>
<reference evidence="2 3" key="1">
    <citation type="submission" date="2017-06" db="EMBL/GenBank/DDBJ databases">
        <title>A platform for efficient transgenesis in Macrostomum lignano, a flatworm model organism for stem cell research.</title>
        <authorList>
            <person name="Berezikov E."/>
        </authorList>
    </citation>
    <scope>NUCLEOTIDE SEQUENCE [LARGE SCALE GENOMIC DNA]</scope>
    <source>
        <strain evidence="2">DV1</strain>
        <tissue evidence="2">Whole organism</tissue>
    </source>
</reference>
<dbReference type="InterPro" id="IPR040015">
    <property type="entry name" value="UBL3-like"/>
</dbReference>
<evidence type="ECO:0000313" key="2">
    <source>
        <dbReference type="EMBL" id="PAA92552.1"/>
    </source>
</evidence>
<comment type="caution">
    <text evidence="2">The sequence shown here is derived from an EMBL/GenBank/DDBJ whole genome shotgun (WGS) entry which is preliminary data.</text>
</comment>
<dbReference type="Pfam" id="PF13881">
    <property type="entry name" value="Rad60-SLD_2"/>
    <property type="match status" value="1"/>
</dbReference>
<dbReference type="PANTHER" id="PTHR13169">
    <property type="entry name" value="UBIQUITIN-LIKE PROTEIN 3 HCG-1 PROTEIN"/>
    <property type="match status" value="1"/>
</dbReference>
<evidence type="ECO:0000259" key="1">
    <source>
        <dbReference type="Pfam" id="PF13881"/>
    </source>
</evidence>
<dbReference type="InterPro" id="IPR029071">
    <property type="entry name" value="Ubiquitin-like_domsf"/>
</dbReference>
<evidence type="ECO:0000313" key="3">
    <source>
        <dbReference type="Proteomes" id="UP000215902"/>
    </source>
</evidence>
<dbReference type="PANTHER" id="PTHR13169:SF0">
    <property type="entry name" value="UBIQUITIN-LIKE PROTEIN 3"/>
    <property type="match status" value="1"/>
</dbReference>
<proteinExistence type="predicted"/>
<dbReference type="Proteomes" id="UP000215902">
    <property type="component" value="Unassembled WGS sequence"/>
</dbReference>
<sequence>VLSGFFERASENIPKHILETASCVAMETDRPHSPTVPAERVNLRLLLVTGETHNFLFNPDDCAEEITEFVYNNWPEDWSEVPRPASNILRLIYQGRFLHRSVTLAALRLPVGKTTVMHLVARDTAPEPHREGENRRGKNGDSGCCCGCTCCCNVL</sequence>